<name>A0A934SDQ9_9RHOB</name>
<keyword evidence="3" id="KW-1185">Reference proteome</keyword>
<evidence type="ECO:0000256" key="1">
    <source>
        <dbReference type="SAM" id="Phobius"/>
    </source>
</evidence>
<proteinExistence type="predicted"/>
<dbReference type="Proteomes" id="UP000640485">
    <property type="component" value="Unassembled WGS sequence"/>
</dbReference>
<evidence type="ECO:0000313" key="2">
    <source>
        <dbReference type="EMBL" id="MBK4215997.1"/>
    </source>
</evidence>
<keyword evidence="1" id="KW-0472">Membrane</keyword>
<feature type="transmembrane region" description="Helical" evidence="1">
    <location>
        <begin position="25"/>
        <end position="43"/>
    </location>
</feature>
<gene>
    <name evidence="2" type="ORF">JJJ17_08680</name>
</gene>
<dbReference type="RefSeq" id="WP_200685471.1">
    <property type="nucleotide sequence ID" value="NZ_JAEPRQ010000002.1"/>
</dbReference>
<feature type="transmembrane region" description="Helical" evidence="1">
    <location>
        <begin position="289"/>
        <end position="308"/>
    </location>
</feature>
<dbReference type="AlphaFoldDB" id="A0A934SDQ9"/>
<dbReference type="EMBL" id="JAEPRQ010000002">
    <property type="protein sequence ID" value="MBK4215997.1"/>
    <property type="molecule type" value="Genomic_DNA"/>
</dbReference>
<reference evidence="2" key="1">
    <citation type="submission" date="2021-01" db="EMBL/GenBank/DDBJ databases">
        <title>Paracoccus amoyensis sp. nov., isolated from the surface seawater along the coast of Xiamen Island, China.</title>
        <authorList>
            <person name="Lyu L."/>
        </authorList>
    </citation>
    <scope>NUCLEOTIDE SEQUENCE</scope>
    <source>
        <strain evidence="2">MJ17</strain>
    </source>
</reference>
<keyword evidence="1" id="KW-1133">Transmembrane helix</keyword>
<accession>A0A934SDQ9</accession>
<evidence type="ECO:0000313" key="3">
    <source>
        <dbReference type="Proteomes" id="UP000640485"/>
    </source>
</evidence>
<feature type="transmembrane region" description="Helical" evidence="1">
    <location>
        <begin position="133"/>
        <end position="156"/>
    </location>
</feature>
<keyword evidence="1" id="KW-0812">Transmembrane</keyword>
<protein>
    <submittedName>
        <fullName evidence="2">Uncharacterized protein</fullName>
    </submittedName>
</protein>
<comment type="caution">
    <text evidence="2">The sequence shown here is derived from an EMBL/GenBank/DDBJ whole genome shotgun (WGS) entry which is preliminary data.</text>
</comment>
<sequence>MAFTQLTLPDRPLNIAPGSINPPRGLIFAMILFLGLLGFLVWFQGPDLYRDWQISRNPVELQEALIENGECTTRKGFFTDCSADVAYSYEGQSYDGHIELAFFDFHTGDYWVSVVISGDDPSLATLSLGLEKLWNRIIVLALFSALFLGLVISSLVQRARANKARKGIAGSARLGLVPVVLTNVFERGRKTHVTYAERIAPGKNGKAANTTFVAPAQPLLSFDQDGQTVGIGVRHPDALLPVLLDAELERLSLTPEERQAALAQIRSEAQAEGVPAAPPAKKLHWKRGLVAFCGPFLLLFIGSLGYWLHYVTSAPTQYDQYGMLVNQILPGFMNEWGCDQLQARFGDQNAPSGCVMDDHRSWK</sequence>
<organism evidence="2 3">
    <name type="scientific">Paracoccus caeni</name>
    <dbReference type="NCBI Taxonomy" id="657651"/>
    <lineage>
        <taxon>Bacteria</taxon>
        <taxon>Pseudomonadati</taxon>
        <taxon>Pseudomonadota</taxon>
        <taxon>Alphaproteobacteria</taxon>
        <taxon>Rhodobacterales</taxon>
        <taxon>Paracoccaceae</taxon>
        <taxon>Paracoccus</taxon>
    </lineage>
</organism>